<proteinExistence type="predicted"/>
<reference evidence="2" key="1">
    <citation type="submission" date="2023-02" db="EMBL/GenBank/DDBJ databases">
        <title>Genome of toxic invasive species Heracleum sosnowskyi carries increased number of genes despite the absence of recent whole-genome duplications.</title>
        <authorList>
            <person name="Schelkunov M."/>
            <person name="Shtratnikova V."/>
            <person name="Makarenko M."/>
            <person name="Klepikova A."/>
            <person name="Omelchenko D."/>
            <person name="Novikova G."/>
            <person name="Obukhova E."/>
            <person name="Bogdanov V."/>
            <person name="Penin A."/>
            <person name="Logacheva M."/>
        </authorList>
    </citation>
    <scope>NUCLEOTIDE SEQUENCE</scope>
    <source>
        <strain evidence="2">Hsosn_3</strain>
        <tissue evidence="2">Leaf</tissue>
    </source>
</reference>
<dbReference type="PANTHER" id="PTHR33710:SF71">
    <property type="entry name" value="ENDONUCLEASE_EXONUCLEASE_PHOSPHATASE DOMAIN-CONTAINING PROTEIN"/>
    <property type="match status" value="1"/>
</dbReference>
<reference evidence="2" key="2">
    <citation type="submission" date="2023-05" db="EMBL/GenBank/DDBJ databases">
        <authorList>
            <person name="Schelkunov M.I."/>
        </authorList>
    </citation>
    <scope>NUCLEOTIDE SEQUENCE</scope>
    <source>
        <strain evidence="2">Hsosn_3</strain>
        <tissue evidence="2">Leaf</tissue>
    </source>
</reference>
<dbReference type="AlphaFoldDB" id="A0AAD8MQ25"/>
<dbReference type="EMBL" id="JAUIZM010000006">
    <property type="protein sequence ID" value="KAK1381256.1"/>
    <property type="molecule type" value="Genomic_DNA"/>
</dbReference>
<comment type="caution">
    <text evidence="2">The sequence shown here is derived from an EMBL/GenBank/DDBJ whole genome shotgun (WGS) entry which is preliminary data.</text>
</comment>
<gene>
    <name evidence="2" type="ORF">POM88_028000</name>
</gene>
<keyword evidence="3" id="KW-1185">Reference proteome</keyword>
<evidence type="ECO:0000256" key="1">
    <source>
        <dbReference type="SAM" id="MobiDB-lite"/>
    </source>
</evidence>
<feature type="region of interest" description="Disordered" evidence="1">
    <location>
        <begin position="235"/>
        <end position="256"/>
    </location>
</feature>
<name>A0AAD8MQ25_9APIA</name>
<sequence>MCREATSRLSFAKLLIEVDAKKLLPDELYVFIPNEDGRDPLEVVVRVEYPWRPSWCANCLIFDHNVHGCPIMVAKWEKEMREELEVKKKGEQEREEFTVVQRKGKEKMGGQGNQNQGLYQQGGKFVSNYKKKHNSNFFYVNRGVPSGKGSYGGDMRSYRGESSGVKNVANGQNNKSILQNNKFNLLDNLEEISTRVEVVCDEKSGGSNGVVSGNKGSLNIEAKAESSGKMSKVNVKEGERNENPKVGINHSSTGGIKGSQVVNVQEQVSSRNVNEGDPSISQRIATREEMKNCELNTETEVDSDEEDTARFMVENRSLHVPQNSELESDEDRENTLDHEAFIIEQIFGGPRKGGKEDVIGWDPGQYDVMELFTTDQVIHCLVNQISSGDHFFCSVIYAENDHVIRRQLWHSLNIFSQLVGNSPWVLLGDFNAILSLTQSKGGVIGPSPVISEFKDCTMKIGVMDLHYSGVQFTWSGSPHGTGIVKKLDRALINSAFLNKHSGAKCKFLTRGTSDHSPIVVIFDVTFKFQNFVAYRNNFLDLVKSKWRDKVIGVRMFQVVQKLRNLKPVFRNAAWESDNLSSTVQGLSEELKLIQVELDNDPFNENLKTREACCLRNYSIAALEEKRFLKQQSKIHWLRVGDQNNEFFHKSLQTRKNRNRISSILNDEGRCVESQEMVDQFVSFYKNLLATEVRCDQMVGLEEWVRKVPVEKTSDLVRMVTDEEIKNAMFGIGDDKAPGPDGSFWEINVPWDAAWSWKKILWLREDFQQFIVYRPGNGMKTFFWYDTWFDGGPLSKIVSPREIASMGSNITTKLADCNVGIQWHRPRGILNKMPLLRDVNVVLQPTVRDMVRWKSRNGKEQGFKTSIV</sequence>
<dbReference type="SUPFAM" id="SSF56219">
    <property type="entry name" value="DNase I-like"/>
    <property type="match status" value="1"/>
</dbReference>
<dbReference type="Proteomes" id="UP001237642">
    <property type="component" value="Unassembled WGS sequence"/>
</dbReference>
<accession>A0AAD8MQ25</accession>
<dbReference type="PANTHER" id="PTHR33710">
    <property type="entry name" value="BNAC02G09200D PROTEIN"/>
    <property type="match status" value="1"/>
</dbReference>
<evidence type="ECO:0000313" key="3">
    <source>
        <dbReference type="Proteomes" id="UP001237642"/>
    </source>
</evidence>
<organism evidence="2 3">
    <name type="scientific">Heracleum sosnowskyi</name>
    <dbReference type="NCBI Taxonomy" id="360622"/>
    <lineage>
        <taxon>Eukaryota</taxon>
        <taxon>Viridiplantae</taxon>
        <taxon>Streptophyta</taxon>
        <taxon>Embryophyta</taxon>
        <taxon>Tracheophyta</taxon>
        <taxon>Spermatophyta</taxon>
        <taxon>Magnoliopsida</taxon>
        <taxon>eudicotyledons</taxon>
        <taxon>Gunneridae</taxon>
        <taxon>Pentapetalae</taxon>
        <taxon>asterids</taxon>
        <taxon>campanulids</taxon>
        <taxon>Apiales</taxon>
        <taxon>Apiaceae</taxon>
        <taxon>Apioideae</taxon>
        <taxon>apioid superclade</taxon>
        <taxon>Tordylieae</taxon>
        <taxon>Tordyliinae</taxon>
        <taxon>Heracleum</taxon>
    </lineage>
</organism>
<protein>
    <submittedName>
        <fullName evidence="2">Uncharacterized protein</fullName>
    </submittedName>
</protein>
<feature type="region of interest" description="Disordered" evidence="1">
    <location>
        <begin position="95"/>
        <end position="117"/>
    </location>
</feature>
<dbReference type="InterPro" id="IPR036691">
    <property type="entry name" value="Endo/exonu/phosph_ase_sf"/>
</dbReference>
<evidence type="ECO:0000313" key="2">
    <source>
        <dbReference type="EMBL" id="KAK1381256.1"/>
    </source>
</evidence>
<dbReference type="Gene3D" id="3.60.10.10">
    <property type="entry name" value="Endonuclease/exonuclease/phosphatase"/>
    <property type="match status" value="1"/>
</dbReference>